<sequence>MASGLLVILDDIALLMDDTAAMSKIAAKKTAGLLGDDLAVNAEKATGFHASRELPVIWAITKGSFLNKIIILPLAFVLSAYAAWLIIPILLLGGVYLSYEGAEKVLEWFHNIKHKKVKRKPVAAEVSNSETLVAHEAKKIKDAIRTDFILSVEIIVIALESVIQQPFLTQILVVSLIALIATVAVYGLVALMVRMDDVGFDLQKKSQDSNTSFSKTMYLTGTLLIAALPKLIRLLTIVGTIAMLLVGGGMFVHNIEIVHDLLAFMPGLLSDLIAGLTIGFIAVGIILLTKRPKRHGIS</sequence>
<keyword evidence="1" id="KW-0812">Transmembrane</keyword>
<dbReference type="Pfam" id="PF05661">
    <property type="entry name" value="DUF808"/>
    <property type="match status" value="1"/>
</dbReference>
<evidence type="ECO:0000256" key="1">
    <source>
        <dbReference type="SAM" id="Phobius"/>
    </source>
</evidence>
<organism evidence="2 3">
    <name type="scientific">Thiomicrorhabdus lithotrophica</name>
    <dbReference type="NCBI Taxonomy" id="2949997"/>
    <lineage>
        <taxon>Bacteria</taxon>
        <taxon>Pseudomonadati</taxon>
        <taxon>Pseudomonadota</taxon>
        <taxon>Gammaproteobacteria</taxon>
        <taxon>Thiotrichales</taxon>
        <taxon>Piscirickettsiaceae</taxon>
        <taxon>Thiomicrorhabdus</taxon>
    </lineage>
</organism>
<dbReference type="PIRSF" id="PIRSF016660">
    <property type="entry name" value="YedI"/>
    <property type="match status" value="1"/>
</dbReference>
<feature type="transmembrane region" description="Helical" evidence="1">
    <location>
        <begin position="171"/>
        <end position="193"/>
    </location>
</feature>
<keyword evidence="1" id="KW-0472">Membrane</keyword>
<dbReference type="EMBL" id="CP102381">
    <property type="protein sequence ID" value="WEJ62884.1"/>
    <property type="molecule type" value="Genomic_DNA"/>
</dbReference>
<keyword evidence="3" id="KW-1185">Reference proteome</keyword>
<feature type="transmembrane region" description="Helical" evidence="1">
    <location>
        <begin position="70"/>
        <end position="99"/>
    </location>
</feature>
<dbReference type="PANTHER" id="PTHR30503:SF3">
    <property type="entry name" value="INNER MEMBRANE PROTEIN YEDI"/>
    <property type="match status" value="1"/>
</dbReference>
<keyword evidence="1" id="KW-1133">Transmembrane helix</keyword>
<dbReference type="PANTHER" id="PTHR30503">
    <property type="entry name" value="INNER MEMBRANE PROTEIN YEDI"/>
    <property type="match status" value="1"/>
</dbReference>
<evidence type="ECO:0000313" key="2">
    <source>
        <dbReference type="EMBL" id="WEJ62884.1"/>
    </source>
</evidence>
<evidence type="ECO:0000313" key="3">
    <source>
        <dbReference type="Proteomes" id="UP001222275"/>
    </source>
</evidence>
<proteinExistence type="predicted"/>
<accession>A0ABY8CAD4</accession>
<name>A0ABY8CAD4_9GAMM</name>
<reference evidence="2 3" key="1">
    <citation type="submission" date="2022-06" db="EMBL/GenBank/DDBJ databases">
        <title>Thiomicrohabdus sp. nov, an obligately chemolithoautotrophic, sulfur-oxidizing bacterium isolated from beach of Guanyin Mountain. Amoy.</title>
        <authorList>
            <person name="Zhu H."/>
        </authorList>
    </citation>
    <scope>NUCLEOTIDE SEQUENCE [LARGE SCALE GENOMIC DNA]</scope>
    <source>
        <strain evidence="2 3">XGS-01</strain>
    </source>
</reference>
<feature type="transmembrane region" description="Helical" evidence="1">
    <location>
        <begin position="231"/>
        <end position="252"/>
    </location>
</feature>
<dbReference type="RefSeq" id="WP_275595141.1">
    <property type="nucleotide sequence ID" value="NZ_CP102381.1"/>
</dbReference>
<gene>
    <name evidence="2" type="ORF">NR989_01170</name>
</gene>
<feature type="transmembrane region" description="Helical" evidence="1">
    <location>
        <begin position="272"/>
        <end position="289"/>
    </location>
</feature>
<dbReference type="Proteomes" id="UP001222275">
    <property type="component" value="Chromosome"/>
</dbReference>
<protein>
    <submittedName>
        <fullName evidence="2">DUF808 domain-containing protein</fullName>
    </submittedName>
</protein>
<dbReference type="InterPro" id="IPR008526">
    <property type="entry name" value="YedI"/>
</dbReference>